<evidence type="ECO:0000313" key="2">
    <source>
        <dbReference type="EMBL" id="PIT92690.1"/>
    </source>
</evidence>
<protein>
    <recommendedName>
        <fullName evidence="4">DUF2976 domain-containing protein</fullName>
    </recommendedName>
</protein>
<sequence>MKTLKVLSTAGLVGIFLVLPLVGFAQTGRTSLPGATLTSVGDFVALITKVLNFAFAILLILAVAFVLIAAFKYLTSGGDPEKIKSANGTLIWALVAVAVAILAFSIVRVLVNTVQG</sequence>
<comment type="caution">
    <text evidence="2">The sequence shown here is derived from an EMBL/GenBank/DDBJ whole genome shotgun (WGS) entry which is preliminary data.</text>
</comment>
<dbReference type="EMBL" id="PFBA01000012">
    <property type="protein sequence ID" value="PIT92690.1"/>
    <property type="molecule type" value="Genomic_DNA"/>
</dbReference>
<evidence type="ECO:0000313" key="3">
    <source>
        <dbReference type="Proteomes" id="UP000228635"/>
    </source>
</evidence>
<keyword evidence="1" id="KW-0812">Transmembrane</keyword>
<organism evidence="2 3">
    <name type="scientific">Candidatus Harrisonbacteria bacterium CG10_big_fil_rev_8_21_14_0_10_42_17</name>
    <dbReference type="NCBI Taxonomy" id="1974584"/>
    <lineage>
        <taxon>Bacteria</taxon>
        <taxon>Candidatus Harrisoniibacteriota</taxon>
    </lineage>
</organism>
<reference evidence="3" key="1">
    <citation type="submission" date="2017-09" db="EMBL/GenBank/DDBJ databases">
        <title>Depth-based differentiation of microbial function through sediment-hosted aquifers and enrichment of novel symbionts in the deep terrestrial subsurface.</title>
        <authorList>
            <person name="Probst A.J."/>
            <person name="Ladd B."/>
            <person name="Jarett J.K."/>
            <person name="Geller-Mcgrath D.E."/>
            <person name="Sieber C.M.K."/>
            <person name="Emerson J.B."/>
            <person name="Anantharaman K."/>
            <person name="Thomas B.C."/>
            <person name="Malmstrom R."/>
            <person name="Stieglmeier M."/>
            <person name="Klingl A."/>
            <person name="Woyke T."/>
            <person name="Ryan C.M."/>
            <person name="Banfield J.F."/>
        </authorList>
    </citation>
    <scope>NUCLEOTIDE SEQUENCE [LARGE SCALE GENOMIC DNA]</scope>
</reference>
<dbReference type="Pfam" id="PF18895">
    <property type="entry name" value="T4SS_pilin"/>
    <property type="match status" value="1"/>
</dbReference>
<feature type="transmembrane region" description="Helical" evidence="1">
    <location>
        <begin position="90"/>
        <end position="111"/>
    </location>
</feature>
<feature type="transmembrane region" description="Helical" evidence="1">
    <location>
        <begin position="49"/>
        <end position="70"/>
    </location>
</feature>
<evidence type="ECO:0000256" key="1">
    <source>
        <dbReference type="SAM" id="Phobius"/>
    </source>
</evidence>
<dbReference type="InterPro" id="IPR043993">
    <property type="entry name" value="T4SS_pilin"/>
</dbReference>
<name>A0A2M6WIR3_9BACT</name>
<evidence type="ECO:0008006" key="4">
    <source>
        <dbReference type="Google" id="ProtNLM"/>
    </source>
</evidence>
<gene>
    <name evidence="2" type="ORF">COU08_00820</name>
</gene>
<dbReference type="Proteomes" id="UP000228635">
    <property type="component" value="Unassembled WGS sequence"/>
</dbReference>
<proteinExistence type="predicted"/>
<dbReference type="AlphaFoldDB" id="A0A2M6WIR3"/>
<keyword evidence="1" id="KW-1133">Transmembrane helix</keyword>
<keyword evidence="1" id="KW-0472">Membrane</keyword>
<accession>A0A2M6WIR3</accession>